<dbReference type="AlphaFoldDB" id="A0A419PFY0"/>
<evidence type="ECO:0000256" key="1">
    <source>
        <dbReference type="SAM" id="MobiDB-lite"/>
    </source>
</evidence>
<name>A0A419PFY0_CLOSI</name>
<reference evidence="2 3" key="1">
    <citation type="journal article" date="2018" name="Biotechnol. Adv.">
        <title>Improved genomic resources and new bioinformatic workflow for the carcinogenic parasite Clonorchis sinensis: Biotechnological implications.</title>
        <authorList>
            <person name="Wang D."/>
            <person name="Korhonen P.K."/>
            <person name="Gasser R.B."/>
            <person name="Young N.D."/>
        </authorList>
    </citation>
    <scope>NUCLEOTIDE SEQUENCE [LARGE SCALE GENOMIC DNA]</scope>
    <source>
        <strain evidence="2">Cs-k2</strain>
    </source>
</reference>
<protein>
    <submittedName>
        <fullName evidence="2">Uncharacterized protein</fullName>
    </submittedName>
</protein>
<feature type="compositionally biased region" description="Pro residues" evidence="1">
    <location>
        <begin position="7"/>
        <end position="17"/>
    </location>
</feature>
<proteinExistence type="predicted"/>
<sequence>MELTQPCPAPGRNPPWYPSTASPFLEMEDNASRQLRLPAPAGQSPEVGLIDPAPPRLLLLYCSSWMSSSRQYERRMQNITRPTTNRASLRAQLKSLLNASVCPSSGEQGRRGDKWKPHPGIPGRILDPVYESVSRQGESNVQNKSKHDRRVASYLRSMQRKPFGNSDAI</sequence>
<dbReference type="InParanoid" id="A0A419PFY0"/>
<dbReference type="EMBL" id="NIRI02000042">
    <property type="protein sequence ID" value="KAG5446888.1"/>
    <property type="molecule type" value="Genomic_DNA"/>
</dbReference>
<dbReference type="Proteomes" id="UP000286415">
    <property type="component" value="Unassembled WGS sequence"/>
</dbReference>
<feature type="region of interest" description="Disordered" evidence="1">
    <location>
        <begin position="101"/>
        <end position="169"/>
    </location>
</feature>
<accession>A0A419PFY0</accession>
<feature type="region of interest" description="Disordered" evidence="1">
    <location>
        <begin position="1"/>
        <end position="48"/>
    </location>
</feature>
<gene>
    <name evidence="2" type="ORF">CSKR_102263</name>
</gene>
<keyword evidence="3" id="KW-1185">Reference proteome</keyword>
<evidence type="ECO:0000313" key="2">
    <source>
        <dbReference type="EMBL" id="KAG5446888.1"/>
    </source>
</evidence>
<comment type="caution">
    <text evidence="2">The sequence shown here is derived from an EMBL/GenBank/DDBJ whole genome shotgun (WGS) entry which is preliminary data.</text>
</comment>
<feature type="compositionally biased region" description="Polar residues" evidence="1">
    <location>
        <begin position="133"/>
        <end position="143"/>
    </location>
</feature>
<evidence type="ECO:0000313" key="3">
    <source>
        <dbReference type="Proteomes" id="UP000286415"/>
    </source>
</evidence>
<organism evidence="2 3">
    <name type="scientific">Clonorchis sinensis</name>
    <name type="common">Chinese liver fluke</name>
    <dbReference type="NCBI Taxonomy" id="79923"/>
    <lineage>
        <taxon>Eukaryota</taxon>
        <taxon>Metazoa</taxon>
        <taxon>Spiralia</taxon>
        <taxon>Lophotrochozoa</taxon>
        <taxon>Platyhelminthes</taxon>
        <taxon>Trematoda</taxon>
        <taxon>Digenea</taxon>
        <taxon>Opisthorchiida</taxon>
        <taxon>Opisthorchiata</taxon>
        <taxon>Opisthorchiidae</taxon>
        <taxon>Clonorchis</taxon>
    </lineage>
</organism>
<reference evidence="2 3" key="2">
    <citation type="journal article" date="2021" name="Genomics">
        <title>High-quality reference genome for Clonorchis sinensis.</title>
        <authorList>
            <person name="Young N.D."/>
            <person name="Stroehlein A.J."/>
            <person name="Kinkar L."/>
            <person name="Wang T."/>
            <person name="Sohn W.M."/>
            <person name="Chang B.C.H."/>
            <person name="Kaur P."/>
            <person name="Weisz D."/>
            <person name="Dudchenko O."/>
            <person name="Aiden E.L."/>
            <person name="Korhonen P.K."/>
            <person name="Gasser R.B."/>
        </authorList>
    </citation>
    <scope>NUCLEOTIDE SEQUENCE [LARGE SCALE GENOMIC DNA]</scope>
    <source>
        <strain evidence="2">Cs-k2</strain>
    </source>
</reference>